<evidence type="ECO:0000256" key="1">
    <source>
        <dbReference type="SAM" id="Coils"/>
    </source>
</evidence>
<feature type="coiled-coil region" evidence="1">
    <location>
        <begin position="14"/>
        <end position="41"/>
    </location>
</feature>
<sequence>MAKLKTDDLINKKLIKIEKEIEIKQKKIKEESEAIELLKSEKTEILVNFLLEKDLSLSKILEMIKNLDEKENFYEN</sequence>
<evidence type="ECO:0008006" key="4">
    <source>
        <dbReference type="Google" id="ProtNLM"/>
    </source>
</evidence>
<dbReference type="Proteomes" id="UP000823123">
    <property type="component" value="Unassembled WGS sequence"/>
</dbReference>
<gene>
    <name evidence="2" type="ORF">IBJ83_07920</name>
</gene>
<reference evidence="2 3" key="1">
    <citation type="submission" date="2020-09" db="EMBL/GenBank/DDBJ databases">
        <title>Parvimonas S3374 sp. nov.</title>
        <authorList>
            <person name="Buhl M."/>
        </authorList>
    </citation>
    <scope>NUCLEOTIDE SEQUENCE [LARGE SCALE GENOMIC DNA]</scope>
    <source>
        <strain evidence="2 3">S3374</strain>
    </source>
</reference>
<comment type="caution">
    <text evidence="2">The sequence shown here is derived from an EMBL/GenBank/DDBJ whole genome shotgun (WGS) entry which is preliminary data.</text>
</comment>
<keyword evidence="3" id="KW-1185">Reference proteome</keyword>
<proteinExistence type="predicted"/>
<name>A0ABS1CAR3_9FIRM</name>
<keyword evidence="1" id="KW-0175">Coiled coil</keyword>
<dbReference type="RefSeq" id="WP_201276032.1">
    <property type="nucleotide sequence ID" value="NZ_JACVDA010000031.1"/>
</dbReference>
<accession>A0ABS1CAR3</accession>
<protein>
    <recommendedName>
        <fullName evidence="4">Flagellar export protein FliJ</fullName>
    </recommendedName>
</protein>
<organism evidence="2 3">
    <name type="scientific">Parvimonas parva</name>
    <dbReference type="NCBI Taxonomy" id="2769485"/>
    <lineage>
        <taxon>Bacteria</taxon>
        <taxon>Bacillati</taxon>
        <taxon>Bacillota</taxon>
        <taxon>Tissierellia</taxon>
        <taxon>Tissierellales</taxon>
        <taxon>Peptoniphilaceae</taxon>
        <taxon>Parvimonas</taxon>
    </lineage>
</organism>
<evidence type="ECO:0000313" key="3">
    <source>
        <dbReference type="Proteomes" id="UP000823123"/>
    </source>
</evidence>
<dbReference type="EMBL" id="JACVDA010000031">
    <property type="protein sequence ID" value="MBK1469214.1"/>
    <property type="molecule type" value="Genomic_DNA"/>
</dbReference>
<evidence type="ECO:0000313" key="2">
    <source>
        <dbReference type="EMBL" id="MBK1469214.1"/>
    </source>
</evidence>